<dbReference type="Pfam" id="PF01433">
    <property type="entry name" value="Peptidase_M1"/>
    <property type="match status" value="1"/>
</dbReference>
<feature type="transmembrane region" description="Helical" evidence="2">
    <location>
        <begin position="445"/>
        <end position="466"/>
    </location>
</feature>
<feature type="transmembrane region" description="Helical" evidence="2">
    <location>
        <begin position="105"/>
        <end position="132"/>
    </location>
</feature>
<dbReference type="RefSeq" id="WP_173198913.1">
    <property type="nucleotide sequence ID" value="NZ_JABFCX010000003.1"/>
</dbReference>
<feature type="transmembrane region" description="Helical" evidence="2">
    <location>
        <begin position="319"/>
        <end position="343"/>
    </location>
</feature>
<reference evidence="4 5" key="1">
    <citation type="submission" date="2020-05" db="EMBL/GenBank/DDBJ databases">
        <title>Parvularcula mediterraneae sp. nov., isolated from polypropylene straw from shallow seawater of the seashore of Laganas in Zakynthos island, Greece.</title>
        <authorList>
            <person name="Szabo I."/>
            <person name="Al-Omari J."/>
            <person name="Rado J."/>
            <person name="Szerdahelyi G.S."/>
        </authorList>
    </citation>
    <scope>NUCLEOTIDE SEQUENCE [LARGE SCALE GENOMIC DNA]</scope>
    <source>
        <strain evidence="4 5">ZS-1/3</strain>
    </source>
</reference>
<comment type="caution">
    <text evidence="4">The sequence shown here is derived from an EMBL/GenBank/DDBJ whole genome shotgun (WGS) entry which is preliminary data.</text>
</comment>
<name>A0A7Y3RMS7_9PROT</name>
<feature type="transmembrane region" description="Helical" evidence="2">
    <location>
        <begin position="144"/>
        <end position="167"/>
    </location>
</feature>
<dbReference type="Gene3D" id="1.10.390.10">
    <property type="entry name" value="Neutral Protease Domain 2"/>
    <property type="match status" value="1"/>
</dbReference>
<protein>
    <recommendedName>
        <fullName evidence="3">Peptidase M1 membrane alanine aminopeptidase domain-containing protein</fullName>
    </recommendedName>
</protein>
<feature type="transmembrane region" description="Helical" evidence="2">
    <location>
        <begin position="243"/>
        <end position="263"/>
    </location>
</feature>
<proteinExistence type="predicted"/>
<evidence type="ECO:0000259" key="3">
    <source>
        <dbReference type="Pfam" id="PF01433"/>
    </source>
</evidence>
<feature type="domain" description="Peptidase M1 membrane alanine aminopeptidase" evidence="3">
    <location>
        <begin position="925"/>
        <end position="1069"/>
    </location>
</feature>
<feature type="transmembrane region" description="Helical" evidence="2">
    <location>
        <begin position="405"/>
        <end position="425"/>
    </location>
</feature>
<evidence type="ECO:0000313" key="4">
    <source>
        <dbReference type="EMBL" id="NNU16451.1"/>
    </source>
</evidence>
<keyword evidence="5" id="KW-1185">Reference proteome</keyword>
<feature type="transmembrane region" description="Helical" evidence="2">
    <location>
        <begin position="53"/>
        <end position="75"/>
    </location>
</feature>
<feature type="transmembrane region" description="Helical" evidence="2">
    <location>
        <begin position="20"/>
        <end position="41"/>
    </location>
</feature>
<dbReference type="AlphaFoldDB" id="A0A7Y3RMS7"/>
<feature type="transmembrane region" description="Helical" evidence="2">
    <location>
        <begin position="355"/>
        <end position="375"/>
    </location>
</feature>
<sequence length="1202" mass="134666">MLSSIFRFELGYQTKGAGFFAIFGIFFLLVFGSVVVDSIQIGASEAVNINSPGAATVTIGIMSLFGMFIPVVMMATGVTRDKSLKTDEMFGSLPVSPRTMLTGRYFGGLFATFMCFAAIPLGFTLGTLMPWLDPENLGPHRLDLILYIAVIIGGLNMLIIGTLLFTVANMTRSLIATWVALVALLIGYVIANLIAGQLEARTTAALMDPFGLSAYGEITRYWTAAEQNTQAVPLTGIFLQNRLLWGGIALALLALNIALPKGIRGPSFARFKKETKSPLGSALREVTLPRVEPAPLYSSNLQQFARRTRFEVFGIVRSVAFWIVLALSVFNTVGSLAFLQSWYGAQALPVTRLTINAIEGTFVFVPLIIAVYYTAELIWRERTVKFNEIIDATPTPSWVFVGSKYLSTLVVLVLLATFAALTAIISQLVRGYTILELDQYAVRLFFFMVINFGLLTVLALFFQVLLNNKWAGIGAILAYFVLSIAVSEMGFNHWLYTFGSGINLNYSDMDGYGSTMYPTLVMSAYWIAFSVILGLVTFALWSRGSLDPMLSRFKRMPDRFSGGSLVALAVSVLVFAGLGGFVFYNTNVINTYMTEDQLEERAVAYEETYRQYEFTPMPSVIDVELTAELFPDDRRADLSVDYVIANKTDAPMGTAHVDYSRQVEVLEQSIEGATLTTEDADNAHYIFTFDPALQPGEERAMTASVRYDYEGFRNGSQGGPIRKNGTFMNSSLLPVIEWGSGKILTDRAERRKRELEEIPRLPKLEDEFYRNVGILGGADWIDFKATVTTDADQIAIAPGYLVSEETNGDRRTFVYEQDVPIQNFYSVQSAEYVVEEDVWRAPEGMEDVQLQVFYDEKHPYNVERMIEAMKSSFDVFTEVFTPFQYRQMRIQEFPWASFAQSFPNTVPYSENIGFITDLSGERDPDSIDPVTYVTAHEVAHQWFGHQLSAANVQGATMLIESFAQYGALLVMEEVFGREHMRRFLRYELDRYLSGRANEPIEEMPLYRVENQQYIHYQKGGHVMYLLRDQLGEEVVNSAVKRMIEEWGYRSKPYPRTTDFLAILREEAGAEHEQLIQDLFERIVLYDVDVTSAEMVELDGGSWEVTLVVDAKKLVADGEGNESEEPLSMDVDIGVFSTHPEDVKDGDDHIIAFERQTIVSGEQTIVLTVDEKPSFAGADPYNKLIDRRPENNVTEVEEASDEG</sequence>
<dbReference type="SUPFAM" id="SSF55486">
    <property type="entry name" value="Metalloproteases ('zincins'), catalytic domain"/>
    <property type="match status" value="1"/>
</dbReference>
<organism evidence="4 5">
    <name type="scientific">Parvularcula mediterranea</name>
    <dbReference type="NCBI Taxonomy" id="2732508"/>
    <lineage>
        <taxon>Bacteria</taxon>
        <taxon>Pseudomonadati</taxon>
        <taxon>Pseudomonadota</taxon>
        <taxon>Alphaproteobacteria</taxon>
        <taxon>Parvularculales</taxon>
        <taxon>Parvularculaceae</taxon>
        <taxon>Parvularcula</taxon>
    </lineage>
</organism>
<accession>A0A7Y3RMS7</accession>
<keyword evidence="2" id="KW-0472">Membrane</keyword>
<gene>
    <name evidence="4" type="ORF">HK107_08980</name>
</gene>
<dbReference type="InterPro" id="IPR027268">
    <property type="entry name" value="Peptidase_M4/M1_CTD_sf"/>
</dbReference>
<feature type="transmembrane region" description="Helical" evidence="2">
    <location>
        <begin position="473"/>
        <end position="496"/>
    </location>
</feature>
<evidence type="ECO:0000256" key="2">
    <source>
        <dbReference type="SAM" id="Phobius"/>
    </source>
</evidence>
<evidence type="ECO:0000256" key="1">
    <source>
        <dbReference type="SAM" id="MobiDB-lite"/>
    </source>
</evidence>
<feature type="transmembrane region" description="Helical" evidence="2">
    <location>
        <begin position="562"/>
        <end position="584"/>
    </location>
</feature>
<dbReference type="GO" id="GO:0008237">
    <property type="term" value="F:metallopeptidase activity"/>
    <property type="evidence" value="ECO:0007669"/>
    <property type="project" value="InterPro"/>
</dbReference>
<dbReference type="Proteomes" id="UP000536835">
    <property type="component" value="Unassembled WGS sequence"/>
</dbReference>
<dbReference type="InterPro" id="IPR014782">
    <property type="entry name" value="Peptidase_M1_dom"/>
</dbReference>
<feature type="transmembrane region" description="Helical" evidence="2">
    <location>
        <begin position="174"/>
        <end position="195"/>
    </location>
</feature>
<dbReference type="EMBL" id="JABFCX010000003">
    <property type="protein sequence ID" value="NNU16451.1"/>
    <property type="molecule type" value="Genomic_DNA"/>
</dbReference>
<feature type="transmembrane region" description="Helical" evidence="2">
    <location>
        <begin position="516"/>
        <end position="541"/>
    </location>
</feature>
<evidence type="ECO:0000313" key="5">
    <source>
        <dbReference type="Proteomes" id="UP000536835"/>
    </source>
</evidence>
<keyword evidence="2" id="KW-0812">Transmembrane</keyword>
<keyword evidence="2" id="KW-1133">Transmembrane helix</keyword>
<feature type="region of interest" description="Disordered" evidence="1">
    <location>
        <begin position="1177"/>
        <end position="1202"/>
    </location>
</feature>
<dbReference type="GO" id="GO:0008270">
    <property type="term" value="F:zinc ion binding"/>
    <property type="evidence" value="ECO:0007669"/>
    <property type="project" value="InterPro"/>
</dbReference>